<dbReference type="EMBL" id="UGGP01000001">
    <property type="protein sequence ID" value="STO08626.1"/>
    <property type="molecule type" value="Genomic_DNA"/>
</dbReference>
<organism evidence="1 2">
    <name type="scientific">Exiguobacterium aurantiacum</name>
    <dbReference type="NCBI Taxonomy" id="33987"/>
    <lineage>
        <taxon>Bacteria</taxon>
        <taxon>Bacillati</taxon>
        <taxon>Bacillota</taxon>
        <taxon>Bacilli</taxon>
        <taxon>Bacillales</taxon>
        <taxon>Bacillales Family XII. Incertae Sedis</taxon>
        <taxon>Exiguobacterium</taxon>
    </lineage>
</organism>
<sequence length="175" mass="19483">MILIVEVGHWLFMDRHAADMADVPTILVEKDQTGARSFTPMRTLFQLKKWTAARRFIPLLSCDETAYKAYEVFHVDALPSYALLQGGRVLLERNERDVEYEAALAQVDATSDEAVVAFAVRYLQDKLGNDVILAANGTVPGVTYVPNDVYVDGDVVKTGQQLFAWANEKERGSAT</sequence>
<protein>
    <submittedName>
        <fullName evidence="1">Uncharacterized protein</fullName>
    </submittedName>
</protein>
<name>A0A377FVW4_9BACL</name>
<gene>
    <name evidence="1" type="ORF">NCTC13163_01999</name>
</gene>
<dbReference type="STRING" id="1397694.GCA_000702585_02492"/>
<evidence type="ECO:0000313" key="2">
    <source>
        <dbReference type="Proteomes" id="UP000254060"/>
    </source>
</evidence>
<evidence type="ECO:0000313" key="1">
    <source>
        <dbReference type="EMBL" id="STO08626.1"/>
    </source>
</evidence>
<dbReference type="RefSeq" id="WP_029335537.1">
    <property type="nucleotide sequence ID" value="NZ_UGGP01000001.1"/>
</dbReference>
<accession>A0A377FVW4</accession>
<dbReference type="Proteomes" id="UP000254060">
    <property type="component" value="Unassembled WGS sequence"/>
</dbReference>
<dbReference type="AlphaFoldDB" id="A0A377FVW4"/>
<dbReference type="OrthoDB" id="2352531at2"/>
<proteinExistence type="predicted"/>
<reference evidence="1 2" key="1">
    <citation type="submission" date="2018-06" db="EMBL/GenBank/DDBJ databases">
        <authorList>
            <consortium name="Pathogen Informatics"/>
            <person name="Doyle S."/>
        </authorList>
    </citation>
    <scope>NUCLEOTIDE SEQUENCE [LARGE SCALE GENOMIC DNA]</scope>
    <source>
        <strain evidence="1 2">NCTC13163</strain>
    </source>
</reference>